<accession>A0AAX4MVN9</accession>
<gene>
    <name evidence="1" type="ORF">ISREJYDI_CDS0054</name>
</gene>
<dbReference type="EMBL" id="PP551948">
    <property type="protein sequence ID" value="WYN05020.1"/>
    <property type="molecule type" value="Genomic_DNA"/>
</dbReference>
<evidence type="ECO:0000313" key="1">
    <source>
        <dbReference type="EMBL" id="WYN05020.1"/>
    </source>
</evidence>
<sequence length="53" mass="6116">MSHIALDTKQAELAFRIMALCEEFYPEEDQFKENIPVLELLYKSAVKIEAGEL</sequence>
<protein>
    <submittedName>
        <fullName evidence="1">Uncharacterized protein</fullName>
    </submittedName>
</protein>
<organism evidence="1 2">
    <name type="scientific">Pseudomonas phage UNO-G1W1</name>
    <dbReference type="NCBI Taxonomy" id="3136609"/>
    <lineage>
        <taxon>Viruses</taxon>
        <taxon>Duplodnaviria</taxon>
        <taxon>Heunggongvirae</taxon>
        <taxon>Uroviricota</taxon>
        <taxon>Caudoviricetes</taxon>
        <taxon>Vandenendeviridae</taxon>
        <taxon>Gorskivirinae</taxon>
        <taxon>Omahavirus</taxon>
        <taxon>Omahavirus UNOG1W1</taxon>
    </lineage>
</organism>
<name>A0AAX4MVN9_9CAUD</name>
<reference evidence="1 2" key="1">
    <citation type="submission" date="2024-03" db="EMBL/GenBank/DDBJ databases">
        <title>Complete Genome Sequence of a Pseudomonas fluorescens Bacteriophage UNO-G1W1 isolated from freshwater ice in Nebraska.</title>
        <authorList>
            <person name="Neville A.J."/>
            <person name="Schulze T.T."/>
            <person name="Davis P.H."/>
        </authorList>
    </citation>
    <scope>NUCLEOTIDE SEQUENCE [LARGE SCALE GENOMIC DNA]</scope>
</reference>
<proteinExistence type="predicted"/>
<evidence type="ECO:0000313" key="2">
    <source>
        <dbReference type="Proteomes" id="UP001447006"/>
    </source>
</evidence>
<dbReference type="Proteomes" id="UP001447006">
    <property type="component" value="Segment"/>
</dbReference>
<keyword evidence="2" id="KW-1185">Reference proteome</keyword>